<evidence type="ECO:0000313" key="4">
    <source>
        <dbReference type="Proteomes" id="UP000585050"/>
    </source>
</evidence>
<dbReference type="Proteomes" id="UP000585050">
    <property type="component" value="Unassembled WGS sequence"/>
</dbReference>
<proteinExistence type="predicted"/>
<dbReference type="AlphaFoldDB" id="A0A7X8SM31"/>
<feature type="chain" id="PRO_5031107018" description="LPP20 lipoprotein" evidence="2">
    <location>
        <begin position="26"/>
        <end position="219"/>
    </location>
</feature>
<sequence>MNNKTRLFFLFCFLLTVSLQLSTLAQTKKEKKATLKELKGKAIKEAKRQAKLLRKEGYSEIPGDLPMDLQLENSYFAKLATDDMGNPKFFVSLQESKAESFAAAKQTAYQLCLNEIATQVGSEVIGRVQTKLSNAEGIEDATSATEVIGTYQNNVSSRLGRTTPVVLIKRKEGNLTYITMSLKYPVSEAERIVKDDLRKELLKSGSVEEGEIDALLDIR</sequence>
<evidence type="ECO:0008006" key="5">
    <source>
        <dbReference type="Google" id="ProtNLM"/>
    </source>
</evidence>
<organism evidence="3 4">
    <name type="scientific">Flammeovirga agarivorans</name>
    <dbReference type="NCBI Taxonomy" id="2726742"/>
    <lineage>
        <taxon>Bacteria</taxon>
        <taxon>Pseudomonadati</taxon>
        <taxon>Bacteroidota</taxon>
        <taxon>Cytophagia</taxon>
        <taxon>Cytophagales</taxon>
        <taxon>Flammeovirgaceae</taxon>
        <taxon>Flammeovirga</taxon>
    </lineage>
</organism>
<evidence type="ECO:0000256" key="1">
    <source>
        <dbReference type="SAM" id="Coils"/>
    </source>
</evidence>
<keyword evidence="2" id="KW-0732">Signal</keyword>
<feature type="coiled-coil region" evidence="1">
    <location>
        <begin position="21"/>
        <end position="56"/>
    </location>
</feature>
<comment type="caution">
    <text evidence="3">The sequence shown here is derived from an EMBL/GenBank/DDBJ whole genome shotgun (WGS) entry which is preliminary data.</text>
</comment>
<accession>A0A7X8SM31</accession>
<dbReference type="EMBL" id="JABAIL010000004">
    <property type="protein sequence ID" value="NLR92652.1"/>
    <property type="molecule type" value="Genomic_DNA"/>
</dbReference>
<reference evidence="3 4" key="1">
    <citation type="submission" date="2020-04" db="EMBL/GenBank/DDBJ databases">
        <title>Flammeovirga sp. SR4, a novel species isolated from seawater.</title>
        <authorList>
            <person name="Wang X."/>
        </authorList>
    </citation>
    <scope>NUCLEOTIDE SEQUENCE [LARGE SCALE GENOMIC DNA]</scope>
    <source>
        <strain evidence="3 4">SR4</strain>
    </source>
</reference>
<evidence type="ECO:0000256" key="2">
    <source>
        <dbReference type="SAM" id="SignalP"/>
    </source>
</evidence>
<feature type="signal peptide" evidence="2">
    <location>
        <begin position="1"/>
        <end position="25"/>
    </location>
</feature>
<protein>
    <recommendedName>
        <fullName evidence="5">LPP20 lipoprotein</fullName>
    </recommendedName>
</protein>
<gene>
    <name evidence="3" type="ORF">HGP29_15645</name>
</gene>
<evidence type="ECO:0000313" key="3">
    <source>
        <dbReference type="EMBL" id="NLR92652.1"/>
    </source>
</evidence>
<name>A0A7X8SM31_9BACT</name>
<keyword evidence="4" id="KW-1185">Reference proteome</keyword>
<keyword evidence="1" id="KW-0175">Coiled coil</keyword>